<sequence>MQLHIGEIVEMAVRRKGVSISELSRRMHVNRRSIYNWFQQRHLKIEMVCEIGYVIGHDFSQDLPDDFARQGFAIMENLIAAGNKVSIDSTNSVHFWMTKYIDILEKYNELLQTVDIHQHQEVVSTAY</sequence>
<dbReference type="EMBL" id="BAABCV010000002">
    <property type="protein sequence ID" value="GAA4087142.1"/>
    <property type="molecule type" value="Genomic_DNA"/>
</dbReference>
<accession>A0ABP7WE63</accession>
<name>A0ABP7WE63_9SPHI</name>
<dbReference type="Proteomes" id="UP001500841">
    <property type="component" value="Unassembled WGS sequence"/>
</dbReference>
<dbReference type="RefSeq" id="WP_345100873.1">
    <property type="nucleotide sequence ID" value="NZ_BAABCV010000002.1"/>
</dbReference>
<reference evidence="2" key="1">
    <citation type="journal article" date="2019" name="Int. J. Syst. Evol. Microbiol.">
        <title>The Global Catalogue of Microorganisms (GCM) 10K type strain sequencing project: providing services to taxonomists for standard genome sequencing and annotation.</title>
        <authorList>
            <consortium name="The Broad Institute Genomics Platform"/>
            <consortium name="The Broad Institute Genome Sequencing Center for Infectious Disease"/>
            <person name="Wu L."/>
            <person name="Ma J."/>
        </authorList>
    </citation>
    <scope>NUCLEOTIDE SEQUENCE [LARGE SCALE GENOMIC DNA]</scope>
    <source>
        <strain evidence="2">JCM 17085</strain>
    </source>
</reference>
<organism evidence="1 2">
    <name type="scientific">Mucilaginibacter panaciglaebae</name>
    <dbReference type="NCBI Taxonomy" id="502331"/>
    <lineage>
        <taxon>Bacteria</taxon>
        <taxon>Pseudomonadati</taxon>
        <taxon>Bacteroidota</taxon>
        <taxon>Sphingobacteriia</taxon>
        <taxon>Sphingobacteriales</taxon>
        <taxon>Sphingobacteriaceae</taxon>
        <taxon>Mucilaginibacter</taxon>
    </lineage>
</organism>
<evidence type="ECO:0000313" key="2">
    <source>
        <dbReference type="Proteomes" id="UP001500841"/>
    </source>
</evidence>
<protein>
    <recommendedName>
        <fullName evidence="3">Homeodomain-like domain-containing protein</fullName>
    </recommendedName>
</protein>
<proteinExistence type="predicted"/>
<comment type="caution">
    <text evidence="1">The sequence shown here is derived from an EMBL/GenBank/DDBJ whole genome shotgun (WGS) entry which is preliminary data.</text>
</comment>
<keyword evidence="2" id="KW-1185">Reference proteome</keyword>
<gene>
    <name evidence="1" type="ORF">GCM10022392_05150</name>
</gene>
<evidence type="ECO:0008006" key="3">
    <source>
        <dbReference type="Google" id="ProtNLM"/>
    </source>
</evidence>
<evidence type="ECO:0000313" key="1">
    <source>
        <dbReference type="EMBL" id="GAA4087142.1"/>
    </source>
</evidence>